<dbReference type="GO" id="GO:0061630">
    <property type="term" value="F:ubiquitin protein ligase activity"/>
    <property type="evidence" value="ECO:0007669"/>
    <property type="project" value="UniProtKB-EC"/>
</dbReference>
<keyword evidence="10" id="KW-0862">Zinc</keyword>
<dbReference type="Pfam" id="PF19325">
    <property type="entry name" value="RNF152_C"/>
    <property type="match status" value="1"/>
</dbReference>
<reference evidence="17 18" key="1">
    <citation type="submission" date="2018-10" db="EMBL/GenBank/DDBJ databases">
        <title>Genome assembly for a Yunnan-Guizhou Plateau 3E fish, Anabarilius grahami (Regan), and its evolutionary and genetic applications.</title>
        <authorList>
            <person name="Jiang W."/>
        </authorList>
    </citation>
    <scope>NUCLEOTIDE SEQUENCE [LARGE SCALE GENOMIC DNA]</scope>
    <source>
        <strain evidence="17">AG-KIZ</strain>
        <tissue evidence="17">Muscle</tissue>
    </source>
</reference>
<gene>
    <name evidence="17" type="ORF">DPX16_18334</name>
</gene>
<evidence type="ECO:0000256" key="7">
    <source>
        <dbReference type="ARBA" id="ARBA00022692"/>
    </source>
</evidence>
<dbReference type="SMART" id="SM00184">
    <property type="entry name" value="RING"/>
    <property type="match status" value="1"/>
</dbReference>
<feature type="compositionally biased region" description="Basic and acidic residues" evidence="14">
    <location>
        <begin position="167"/>
        <end position="176"/>
    </location>
</feature>
<dbReference type="Gene3D" id="3.30.40.10">
    <property type="entry name" value="Zinc/RING finger domain, C3HC4 (zinc finger)"/>
    <property type="match status" value="1"/>
</dbReference>
<evidence type="ECO:0000256" key="5">
    <source>
        <dbReference type="ARBA" id="ARBA00012483"/>
    </source>
</evidence>
<dbReference type="AlphaFoldDB" id="A0A3N0YED3"/>
<feature type="compositionally biased region" description="Polar residues" evidence="14">
    <location>
        <begin position="177"/>
        <end position="198"/>
    </location>
</feature>
<name>A0A3N0YED3_ANAGA</name>
<dbReference type="GO" id="GO:0008270">
    <property type="term" value="F:zinc ion binding"/>
    <property type="evidence" value="ECO:0007669"/>
    <property type="project" value="UniProtKB-KW"/>
</dbReference>
<evidence type="ECO:0000256" key="15">
    <source>
        <dbReference type="SAM" id="Phobius"/>
    </source>
</evidence>
<keyword evidence="11 15" id="KW-1133">Transmembrane helix</keyword>
<keyword evidence="18" id="KW-1185">Reference proteome</keyword>
<comment type="subcellular location">
    <subcellularLocation>
        <location evidence="2">Lysosome membrane</location>
        <topology evidence="2">Single-pass membrane protein</topology>
    </subcellularLocation>
</comment>
<dbReference type="EC" id="2.3.2.27" evidence="5"/>
<proteinExistence type="inferred from homology"/>
<protein>
    <recommendedName>
        <fullName evidence="5">RING-type E3 ubiquitin transferase</fullName>
        <ecNumber evidence="5">2.3.2.27</ecNumber>
    </recommendedName>
</protein>
<dbReference type="OrthoDB" id="8946276at2759"/>
<dbReference type="FunFam" id="3.30.40.10:FF:000197">
    <property type="entry name" value="E3 ubiquitin-protein ligase RNF152"/>
    <property type="match status" value="1"/>
</dbReference>
<dbReference type="PANTHER" id="PTHR38654:SF1">
    <property type="entry name" value="BUCKY BALL"/>
    <property type="match status" value="1"/>
</dbReference>
<sequence length="837" mass="93574">MGVGQPHHPVNHTRPFFYVQPPSQPYFMYQWPMNPYGHYGFPGPALHFGRPYMAPYQFMQYPGYVIPHAPMQPIDYRRINPHYPSVASYDLRVRHHVQHAGMHRETACSEVQTDPSDSVNKLIDKIESLKACEQGGDKGLNTVVSSTPDVVQGEKLACLNEDSKLELASQEGKEEQVNQATRPTTYSDSAYDAESSQGRLDECVLSDVLPLDSSSVHEEEDANEEDDQQSVADEMCCQNGKSATSATGNVFCCGVKSTADPTESHDFEKPGDEQVQNIVLTDAAVVMEPLIKLSEDFDLQYQILRLPCNKTTTGLSLEREIDPLVYFDSPSTLLPPQNYLPSIGSAYSYSYYPQVTQERQSVLSPSIDELSSRDEMFSTDVEDLDLVPGHVYVGGGRLAESDVPIRSRKELLSMEKTCSVCQKTCVCCGSSLQDEVGMCKMAEYSHLERNEVSDQDCEFDLEGEVRSNCESPRVSKRKCCSRHALPSCGHHCAKHRHRKLLCDGQESCDLREQARVHPKGEFCEEYGALAKADKRNQKGALCRPCNERRREGVVSDQENWASCGAKPRSWRQVGGPQDQGRTPLRRPTCKTIHQQRPRSEYDDYDETEFTYCQRGRGLDPCLQGLFLMFLDLGGVDLVCHVLLSMETLSQSSRLECQICFNYFSQRRRPKLLHCQHTCCSVCLSQMRLSQREIRCPWCRYVTQIPSGLSVSYLPDDPEVLSIISLSHSSEHTPIFIHLPNNGCYLLPVPMDADGALLPGQPACRFGPKSVGVVNVSDGQSLVLGDDMGEEGIEEVKTTAWTGVCTVLLVAFILIFLLGIVLHNMSCVSKRFTIISCG</sequence>
<dbReference type="InterPro" id="IPR045744">
    <property type="entry name" value="RNF152_C"/>
</dbReference>
<evidence type="ECO:0000256" key="6">
    <source>
        <dbReference type="ARBA" id="ARBA00022679"/>
    </source>
</evidence>
<comment type="caution">
    <text evidence="17">The sequence shown here is derived from an EMBL/GenBank/DDBJ whole genome shotgun (WGS) entry which is preliminary data.</text>
</comment>
<comment type="similarity">
    <text evidence="4">Belongs to the RNF152 family.</text>
</comment>
<dbReference type="PROSITE" id="PS50089">
    <property type="entry name" value="ZF_RING_2"/>
    <property type="match status" value="1"/>
</dbReference>
<evidence type="ECO:0000256" key="14">
    <source>
        <dbReference type="SAM" id="MobiDB-lite"/>
    </source>
</evidence>
<evidence type="ECO:0000313" key="18">
    <source>
        <dbReference type="Proteomes" id="UP000281406"/>
    </source>
</evidence>
<dbReference type="PANTHER" id="PTHR38654">
    <property type="entry name" value="BUCKY BALL-RELATED"/>
    <property type="match status" value="1"/>
</dbReference>
<evidence type="ECO:0000256" key="2">
    <source>
        <dbReference type="ARBA" id="ARBA00004363"/>
    </source>
</evidence>
<comment type="pathway">
    <text evidence="3">Protein modification; protein ubiquitination.</text>
</comment>
<feature type="region of interest" description="Disordered" evidence="14">
    <location>
        <begin position="167"/>
        <end position="199"/>
    </location>
</feature>
<evidence type="ECO:0000313" key="17">
    <source>
        <dbReference type="EMBL" id="ROL44623.1"/>
    </source>
</evidence>
<evidence type="ECO:0000256" key="8">
    <source>
        <dbReference type="ARBA" id="ARBA00022723"/>
    </source>
</evidence>
<evidence type="ECO:0000256" key="1">
    <source>
        <dbReference type="ARBA" id="ARBA00000900"/>
    </source>
</evidence>
<evidence type="ECO:0000256" key="4">
    <source>
        <dbReference type="ARBA" id="ARBA00007082"/>
    </source>
</evidence>
<evidence type="ECO:0000256" key="10">
    <source>
        <dbReference type="ARBA" id="ARBA00022833"/>
    </source>
</evidence>
<dbReference type="EMBL" id="RJVU01044706">
    <property type="protein sequence ID" value="ROL44623.1"/>
    <property type="molecule type" value="Genomic_DNA"/>
</dbReference>
<comment type="catalytic activity">
    <reaction evidence="1">
        <text>S-ubiquitinyl-[E2 ubiquitin-conjugating enzyme]-L-cysteine + [acceptor protein]-L-lysine = [E2 ubiquitin-conjugating enzyme]-L-cysteine + N(6)-ubiquitinyl-[acceptor protein]-L-lysine.</text>
        <dbReference type="EC" id="2.3.2.27"/>
    </reaction>
</comment>
<accession>A0A3N0YED3</accession>
<evidence type="ECO:0000256" key="3">
    <source>
        <dbReference type="ARBA" id="ARBA00004906"/>
    </source>
</evidence>
<evidence type="ECO:0000256" key="9">
    <source>
        <dbReference type="ARBA" id="ARBA00022771"/>
    </source>
</evidence>
<dbReference type="SUPFAM" id="SSF57850">
    <property type="entry name" value="RING/U-box"/>
    <property type="match status" value="1"/>
</dbReference>
<dbReference type="InterPro" id="IPR053309">
    <property type="entry name" value="Balbiani_Body_Formation"/>
</dbReference>
<dbReference type="Pfam" id="PF00097">
    <property type="entry name" value="zf-C3HC4"/>
    <property type="match status" value="1"/>
</dbReference>
<dbReference type="GO" id="GO:0006915">
    <property type="term" value="P:apoptotic process"/>
    <property type="evidence" value="ECO:0007669"/>
    <property type="project" value="InterPro"/>
</dbReference>
<evidence type="ECO:0000256" key="11">
    <source>
        <dbReference type="ARBA" id="ARBA00022989"/>
    </source>
</evidence>
<organism evidence="17 18">
    <name type="scientific">Anabarilius grahami</name>
    <name type="common">Kanglang fish</name>
    <name type="synonym">Barilius grahami</name>
    <dbReference type="NCBI Taxonomy" id="495550"/>
    <lineage>
        <taxon>Eukaryota</taxon>
        <taxon>Metazoa</taxon>
        <taxon>Chordata</taxon>
        <taxon>Craniata</taxon>
        <taxon>Vertebrata</taxon>
        <taxon>Euteleostomi</taxon>
        <taxon>Actinopterygii</taxon>
        <taxon>Neopterygii</taxon>
        <taxon>Teleostei</taxon>
        <taxon>Ostariophysi</taxon>
        <taxon>Cypriniformes</taxon>
        <taxon>Xenocyprididae</taxon>
        <taxon>Xenocypridinae</taxon>
        <taxon>Xenocypridinae incertae sedis</taxon>
        <taxon>Anabarilius</taxon>
    </lineage>
</organism>
<dbReference type="Proteomes" id="UP000281406">
    <property type="component" value="Unassembled WGS sequence"/>
</dbReference>
<feature type="domain" description="RING-type" evidence="16">
    <location>
        <begin position="656"/>
        <end position="699"/>
    </location>
</feature>
<dbReference type="InterPro" id="IPR033609">
    <property type="entry name" value="RING_RNF152"/>
</dbReference>
<feature type="transmembrane region" description="Helical" evidence="15">
    <location>
        <begin position="799"/>
        <end position="821"/>
    </location>
</feature>
<evidence type="ECO:0000256" key="12">
    <source>
        <dbReference type="ARBA" id="ARBA00023136"/>
    </source>
</evidence>
<dbReference type="GO" id="GO:1904262">
    <property type="term" value="P:negative regulation of TORC1 signaling"/>
    <property type="evidence" value="ECO:0007669"/>
    <property type="project" value="InterPro"/>
</dbReference>
<dbReference type="InterPro" id="IPR013083">
    <property type="entry name" value="Znf_RING/FYVE/PHD"/>
</dbReference>
<keyword evidence="12 15" id="KW-0472">Membrane</keyword>
<keyword evidence="9 13" id="KW-0863">Zinc-finger</keyword>
<dbReference type="GO" id="GO:0005765">
    <property type="term" value="C:lysosomal membrane"/>
    <property type="evidence" value="ECO:0007669"/>
    <property type="project" value="UniProtKB-SubCell"/>
</dbReference>
<evidence type="ECO:0000256" key="13">
    <source>
        <dbReference type="PROSITE-ProRule" id="PRU00175"/>
    </source>
</evidence>
<keyword evidence="7 15" id="KW-0812">Transmembrane</keyword>
<dbReference type="CDD" id="cd16548">
    <property type="entry name" value="RING-HC_RNF152"/>
    <property type="match status" value="1"/>
</dbReference>
<dbReference type="GO" id="GO:0010508">
    <property type="term" value="P:positive regulation of autophagy"/>
    <property type="evidence" value="ECO:0007669"/>
    <property type="project" value="InterPro"/>
</dbReference>
<dbReference type="InterPro" id="IPR018957">
    <property type="entry name" value="Znf_C3HC4_RING-type"/>
</dbReference>
<keyword evidence="8" id="KW-0479">Metal-binding</keyword>
<dbReference type="InterPro" id="IPR001841">
    <property type="entry name" value="Znf_RING"/>
</dbReference>
<keyword evidence="6" id="KW-0808">Transferase</keyword>
<dbReference type="GO" id="GO:0000209">
    <property type="term" value="P:protein polyubiquitination"/>
    <property type="evidence" value="ECO:0007669"/>
    <property type="project" value="InterPro"/>
</dbReference>
<evidence type="ECO:0000259" key="16">
    <source>
        <dbReference type="PROSITE" id="PS50089"/>
    </source>
</evidence>